<reference evidence="7 8" key="1">
    <citation type="submission" date="2020-01" db="EMBL/GenBank/DDBJ databases">
        <title>Complete genome of Buchnera aphidicola isolated from Chaitophorus populeti.</title>
        <authorList>
            <person name="Park J."/>
            <person name="Xi H."/>
        </authorList>
    </citation>
    <scope>NUCLEOTIDE SEQUENCE [LARGE SCALE GENOMIC DNA]</scope>
    <source>
        <strain evidence="7 8">UsonBac</strain>
    </source>
</reference>
<dbReference type="AlphaFoldDB" id="A0A6C1FFQ1"/>
<dbReference type="PANTHER" id="PTHR11265">
    <property type="entry name" value="S-ADENOSYL-METHYLTRANSFERASE MRAW"/>
    <property type="match status" value="1"/>
</dbReference>
<comment type="catalytic activity">
    <reaction evidence="6">
        <text>cytidine(1402) in 16S rRNA + S-adenosyl-L-methionine = N(4)-methylcytidine(1402) in 16S rRNA + S-adenosyl-L-homocysteine + H(+)</text>
        <dbReference type="Rhea" id="RHEA:42928"/>
        <dbReference type="Rhea" id="RHEA-COMP:10286"/>
        <dbReference type="Rhea" id="RHEA-COMP:10287"/>
        <dbReference type="ChEBI" id="CHEBI:15378"/>
        <dbReference type="ChEBI" id="CHEBI:57856"/>
        <dbReference type="ChEBI" id="CHEBI:59789"/>
        <dbReference type="ChEBI" id="CHEBI:74506"/>
        <dbReference type="ChEBI" id="CHEBI:82748"/>
        <dbReference type="EC" id="2.1.1.199"/>
    </reaction>
</comment>
<comment type="function">
    <text evidence="6">Specifically methylates the N4 position of cytidine in position 1402 (C1402) of 16S rRNA.</text>
</comment>
<keyword evidence="2 6" id="KW-0698">rRNA processing</keyword>
<gene>
    <name evidence="6 7" type="primary">rsmH</name>
    <name evidence="7" type="ORF">GUU85_01040</name>
</gene>
<dbReference type="Pfam" id="PF01795">
    <property type="entry name" value="Methyltransf_5"/>
    <property type="match status" value="1"/>
</dbReference>
<dbReference type="GO" id="GO:0005737">
    <property type="term" value="C:cytoplasm"/>
    <property type="evidence" value="ECO:0007669"/>
    <property type="project" value="UniProtKB-SubCell"/>
</dbReference>
<dbReference type="InterPro" id="IPR002903">
    <property type="entry name" value="RsmH"/>
</dbReference>
<organism evidence="7 8">
    <name type="scientific">Buchnera aphidicola subsp. Uroleucon sonchi</name>
    <dbReference type="NCBI Taxonomy" id="118118"/>
    <lineage>
        <taxon>Bacteria</taxon>
        <taxon>Pseudomonadati</taxon>
        <taxon>Pseudomonadota</taxon>
        <taxon>Gammaproteobacteria</taxon>
        <taxon>Enterobacterales</taxon>
        <taxon>Erwiniaceae</taxon>
        <taxon>Buchnera</taxon>
    </lineage>
</organism>
<dbReference type="InterPro" id="IPR023397">
    <property type="entry name" value="SAM-dep_MeTrfase_MraW_recog"/>
</dbReference>
<evidence type="ECO:0000256" key="2">
    <source>
        <dbReference type="ARBA" id="ARBA00022552"/>
    </source>
</evidence>
<dbReference type="SUPFAM" id="SSF81799">
    <property type="entry name" value="Putative methyltransferase TM0872, insert domain"/>
    <property type="match status" value="1"/>
</dbReference>
<evidence type="ECO:0000256" key="5">
    <source>
        <dbReference type="ARBA" id="ARBA00022691"/>
    </source>
</evidence>
<evidence type="ECO:0000256" key="6">
    <source>
        <dbReference type="HAMAP-Rule" id="MF_01007"/>
    </source>
</evidence>
<evidence type="ECO:0000256" key="1">
    <source>
        <dbReference type="ARBA" id="ARBA00010396"/>
    </source>
</evidence>
<dbReference type="EC" id="2.1.1.199" evidence="6"/>
<evidence type="ECO:0000313" key="8">
    <source>
        <dbReference type="Proteomes" id="UP000502958"/>
    </source>
</evidence>
<dbReference type="Gene3D" id="3.40.50.150">
    <property type="entry name" value="Vaccinia Virus protein VP39"/>
    <property type="match status" value="1"/>
</dbReference>
<accession>A0A6C1FFQ1</accession>
<dbReference type="Proteomes" id="UP000502958">
    <property type="component" value="Chromosome"/>
</dbReference>
<comment type="similarity">
    <text evidence="1 6">Belongs to the methyltransferase superfamily. RsmH family.</text>
</comment>
<evidence type="ECO:0000256" key="4">
    <source>
        <dbReference type="ARBA" id="ARBA00022679"/>
    </source>
</evidence>
<dbReference type="PANTHER" id="PTHR11265:SF0">
    <property type="entry name" value="12S RRNA N4-METHYLCYTIDINE METHYLTRANSFERASE"/>
    <property type="match status" value="1"/>
</dbReference>
<evidence type="ECO:0000256" key="3">
    <source>
        <dbReference type="ARBA" id="ARBA00022603"/>
    </source>
</evidence>
<name>A0A6C1FFQ1_BUCUN</name>
<feature type="binding site" evidence="6">
    <location>
        <begin position="35"/>
        <end position="37"/>
    </location>
    <ligand>
        <name>S-adenosyl-L-methionine</name>
        <dbReference type="ChEBI" id="CHEBI:59789"/>
    </ligand>
</feature>
<dbReference type="NCBIfam" id="TIGR00006">
    <property type="entry name" value="16S rRNA (cytosine(1402)-N(4))-methyltransferase RsmH"/>
    <property type="match status" value="1"/>
</dbReference>
<protein>
    <recommendedName>
        <fullName evidence="6">Ribosomal RNA small subunit methyltransferase H</fullName>
        <ecNumber evidence="6">2.1.1.199</ecNumber>
    </recommendedName>
    <alternativeName>
        <fullName evidence="6">16S rRNA m(4)C1402 methyltransferase</fullName>
    </alternativeName>
    <alternativeName>
        <fullName evidence="6">rRNA (cytosine-N(4)-)-methyltransferase RsmH</fullName>
    </alternativeName>
</protein>
<evidence type="ECO:0000313" key="7">
    <source>
        <dbReference type="EMBL" id="QIE01952.1"/>
    </source>
</evidence>
<feature type="binding site" evidence="6">
    <location>
        <position position="108"/>
    </location>
    <ligand>
        <name>S-adenosyl-L-methionine</name>
        <dbReference type="ChEBI" id="CHEBI:59789"/>
    </ligand>
</feature>
<dbReference type="SUPFAM" id="SSF53335">
    <property type="entry name" value="S-adenosyl-L-methionine-dependent methyltransferases"/>
    <property type="match status" value="1"/>
</dbReference>
<dbReference type="InterPro" id="IPR029063">
    <property type="entry name" value="SAM-dependent_MTases_sf"/>
</dbReference>
<dbReference type="HAMAP" id="MF_01007">
    <property type="entry name" value="16SrRNA_methyltr_H"/>
    <property type="match status" value="1"/>
</dbReference>
<keyword evidence="6" id="KW-0963">Cytoplasm</keyword>
<keyword evidence="3 6" id="KW-0489">Methyltransferase</keyword>
<dbReference type="PIRSF" id="PIRSF004486">
    <property type="entry name" value="MraW"/>
    <property type="match status" value="1"/>
</dbReference>
<feature type="binding site" evidence="6">
    <location>
        <position position="79"/>
    </location>
    <ligand>
        <name>S-adenosyl-L-methionine</name>
        <dbReference type="ChEBI" id="CHEBI:59789"/>
    </ligand>
</feature>
<comment type="subcellular location">
    <subcellularLocation>
        <location evidence="6">Cytoplasm</location>
    </subcellularLocation>
</comment>
<keyword evidence="5 6" id="KW-0949">S-adenosyl-L-methionine</keyword>
<dbReference type="GO" id="GO:0070475">
    <property type="term" value="P:rRNA base methylation"/>
    <property type="evidence" value="ECO:0007669"/>
    <property type="project" value="UniProtKB-UniRule"/>
</dbReference>
<keyword evidence="4 6" id="KW-0808">Transferase</keyword>
<feature type="binding site" evidence="6">
    <location>
        <position position="55"/>
    </location>
    <ligand>
        <name>S-adenosyl-L-methionine</name>
        <dbReference type="ChEBI" id="CHEBI:59789"/>
    </ligand>
</feature>
<dbReference type="GO" id="GO:0071424">
    <property type="term" value="F:rRNA (cytosine-N4-)-methyltransferase activity"/>
    <property type="evidence" value="ECO:0007669"/>
    <property type="project" value="UniProtKB-UniRule"/>
</dbReference>
<dbReference type="EMBL" id="CP047588">
    <property type="protein sequence ID" value="QIE01952.1"/>
    <property type="molecule type" value="Genomic_DNA"/>
</dbReference>
<feature type="binding site" evidence="6">
    <location>
        <position position="101"/>
    </location>
    <ligand>
        <name>S-adenosyl-L-methionine</name>
        <dbReference type="ChEBI" id="CHEBI:59789"/>
    </ligand>
</feature>
<sequence>MNTVFNHIPVMKKEIIHHLKIKKNGIYIDSTFGMGGHTKEILKNLGNNGKLYAIDQDPESYCIGKNIKDKRFQIHHQNFSKLLDYAQNQKIVGKVDGIIFDLGISSIQLDNNYRGFSFKKDGPLDMRMNPQYGISAADWLFSSSIKEIAYVLKTFGEERFSNKIAYAIKKFSNIKKITNTLELSNIIRYAIPTKYMFKHPARRSFQAIRIHINQELKEIQTALESTIEILKPGGRILIISFHSLEDRIVKKFISKNSRSNIVPHGIPITEKQLNKLKTCKLKVIDRIFPSQFEIQYNPRARSSILRIAEKKYQYDNSTL</sequence>
<dbReference type="RefSeq" id="WP_163119147.1">
    <property type="nucleotide sequence ID" value="NZ_CP047588.1"/>
</dbReference>
<dbReference type="Gene3D" id="1.10.150.170">
    <property type="entry name" value="Putative methyltransferase TM0872, insert domain"/>
    <property type="match status" value="1"/>
</dbReference>
<proteinExistence type="inferred from homology"/>